<dbReference type="EMBL" id="BMAW01064283">
    <property type="protein sequence ID" value="GFT44449.1"/>
    <property type="molecule type" value="Genomic_DNA"/>
</dbReference>
<proteinExistence type="predicted"/>
<sequence length="109" mass="12296">MSIPIMRNDMTLLPAQIAVRSLDRLPSGIAKRITLICHSSTNSKAASHYIHPEPADRNFSTLQETIQSQNSPQPIGNKNQYRQPITIHLPDSSCYREPVPSIFYHVSQK</sequence>
<dbReference type="Proteomes" id="UP000887013">
    <property type="component" value="Unassembled WGS sequence"/>
</dbReference>
<accession>A0A8X6TQB7</accession>
<protein>
    <submittedName>
        <fullName evidence="1">Uncharacterized protein</fullName>
    </submittedName>
</protein>
<evidence type="ECO:0000313" key="2">
    <source>
        <dbReference type="Proteomes" id="UP000887013"/>
    </source>
</evidence>
<name>A0A8X6TQB7_NEPPI</name>
<reference evidence="1" key="1">
    <citation type="submission" date="2020-08" db="EMBL/GenBank/DDBJ databases">
        <title>Multicomponent nature underlies the extraordinary mechanical properties of spider dragline silk.</title>
        <authorList>
            <person name="Kono N."/>
            <person name="Nakamura H."/>
            <person name="Mori M."/>
            <person name="Yoshida Y."/>
            <person name="Ohtoshi R."/>
            <person name="Malay A.D."/>
            <person name="Moran D.A.P."/>
            <person name="Tomita M."/>
            <person name="Numata K."/>
            <person name="Arakawa K."/>
        </authorList>
    </citation>
    <scope>NUCLEOTIDE SEQUENCE</scope>
</reference>
<comment type="caution">
    <text evidence="1">The sequence shown here is derived from an EMBL/GenBank/DDBJ whole genome shotgun (WGS) entry which is preliminary data.</text>
</comment>
<dbReference type="AlphaFoldDB" id="A0A8X6TQB7"/>
<keyword evidence="2" id="KW-1185">Reference proteome</keyword>
<organism evidence="1 2">
    <name type="scientific">Nephila pilipes</name>
    <name type="common">Giant wood spider</name>
    <name type="synonym">Nephila maculata</name>
    <dbReference type="NCBI Taxonomy" id="299642"/>
    <lineage>
        <taxon>Eukaryota</taxon>
        <taxon>Metazoa</taxon>
        <taxon>Ecdysozoa</taxon>
        <taxon>Arthropoda</taxon>
        <taxon>Chelicerata</taxon>
        <taxon>Arachnida</taxon>
        <taxon>Araneae</taxon>
        <taxon>Araneomorphae</taxon>
        <taxon>Entelegynae</taxon>
        <taxon>Araneoidea</taxon>
        <taxon>Nephilidae</taxon>
        <taxon>Nephila</taxon>
    </lineage>
</organism>
<gene>
    <name evidence="1" type="ORF">NPIL_72391</name>
</gene>
<evidence type="ECO:0000313" key="1">
    <source>
        <dbReference type="EMBL" id="GFT44449.1"/>
    </source>
</evidence>